<proteinExistence type="predicted"/>
<dbReference type="EMBL" id="MZGT01000016">
    <property type="protein sequence ID" value="OPJ63690.1"/>
    <property type="molecule type" value="Genomic_DNA"/>
</dbReference>
<dbReference type="Proteomes" id="UP000191056">
    <property type="component" value="Unassembled WGS sequence"/>
</dbReference>
<evidence type="ECO:0000313" key="1">
    <source>
        <dbReference type="EMBL" id="OPJ63690.1"/>
    </source>
</evidence>
<evidence type="ECO:0000313" key="2">
    <source>
        <dbReference type="Proteomes" id="UP000191056"/>
    </source>
</evidence>
<comment type="caution">
    <text evidence="1">The sequence shown here is derived from an EMBL/GenBank/DDBJ whole genome shotgun (WGS) entry which is preliminary data.</text>
</comment>
<accession>A0A1V4IV44</accession>
<protein>
    <submittedName>
        <fullName evidence="1">Uncharacterized protein</fullName>
    </submittedName>
</protein>
<name>A0A1V4IV44_9CLOT</name>
<dbReference type="RefSeq" id="WP_079439077.1">
    <property type="nucleotide sequence ID" value="NZ_MZGT01000016.1"/>
</dbReference>
<keyword evidence="2" id="KW-1185">Reference proteome</keyword>
<dbReference type="OrthoDB" id="9802430at2"/>
<gene>
    <name evidence="1" type="ORF">CLCHR_15050</name>
</gene>
<reference evidence="1 2" key="1">
    <citation type="submission" date="2017-03" db="EMBL/GenBank/DDBJ databases">
        <title>Genome sequence of Clostridium chromiireducens DSM 23318.</title>
        <authorList>
            <person name="Poehlein A."/>
            <person name="Daniel R."/>
        </authorList>
    </citation>
    <scope>NUCLEOTIDE SEQUENCE [LARGE SCALE GENOMIC DNA]</scope>
    <source>
        <strain evidence="1 2">DSM 23318</strain>
    </source>
</reference>
<dbReference type="STRING" id="225345.CLCHR_15050"/>
<dbReference type="AlphaFoldDB" id="A0A1V4IV44"/>
<sequence length="104" mass="12200">MSSFKEILERDNAAIFNEDEYSSKHDIDGKDLTITIDSDKLKERKEKYAEGTYLGELLFYIQKDVLGYEPVINQRMRFDKEPKFVTDFQEDMGVYTIVLSENKA</sequence>
<organism evidence="1 2">
    <name type="scientific">Clostridium chromiireducens</name>
    <dbReference type="NCBI Taxonomy" id="225345"/>
    <lineage>
        <taxon>Bacteria</taxon>
        <taxon>Bacillati</taxon>
        <taxon>Bacillota</taxon>
        <taxon>Clostridia</taxon>
        <taxon>Eubacteriales</taxon>
        <taxon>Clostridiaceae</taxon>
        <taxon>Clostridium</taxon>
    </lineage>
</organism>